<name>A0A8J7NX14_ATRSP</name>
<accession>A0A8J7NX14</accession>
<evidence type="ECO:0000313" key="2">
    <source>
        <dbReference type="Proteomes" id="UP000736164"/>
    </source>
</evidence>
<comment type="caution">
    <text evidence="1">The sequence shown here is derived from an EMBL/GenBank/DDBJ whole genome shotgun (WGS) entry which is preliminary data.</text>
</comment>
<protein>
    <submittedName>
        <fullName evidence="1">AEP1 protein</fullName>
    </submittedName>
</protein>
<organism evidence="1 2">
    <name type="scientific">Atractosteus spatula</name>
    <name type="common">Alligator gar</name>
    <name type="synonym">Lepisosteus spatula</name>
    <dbReference type="NCBI Taxonomy" id="7917"/>
    <lineage>
        <taxon>Eukaryota</taxon>
        <taxon>Metazoa</taxon>
        <taxon>Chordata</taxon>
        <taxon>Craniata</taxon>
        <taxon>Vertebrata</taxon>
        <taxon>Euteleostomi</taxon>
        <taxon>Actinopterygii</taxon>
        <taxon>Neopterygii</taxon>
        <taxon>Holostei</taxon>
        <taxon>Semionotiformes</taxon>
        <taxon>Lepisosteidae</taxon>
        <taxon>Atractosteus</taxon>
    </lineage>
</organism>
<dbReference type="AlphaFoldDB" id="A0A8J7NX14"/>
<dbReference type="Proteomes" id="UP000736164">
    <property type="component" value="Unassembled WGS sequence"/>
</dbReference>
<evidence type="ECO:0000313" key="1">
    <source>
        <dbReference type="EMBL" id="MBN3319644.1"/>
    </source>
</evidence>
<feature type="non-terminal residue" evidence="1">
    <location>
        <position position="1"/>
    </location>
</feature>
<reference evidence="1" key="1">
    <citation type="journal article" date="2021" name="Cell">
        <title>Tracing the genetic footprints of vertebrate landing in non-teleost ray-finned fishes.</title>
        <authorList>
            <person name="Bi X."/>
            <person name="Wang K."/>
            <person name="Yang L."/>
            <person name="Pan H."/>
            <person name="Jiang H."/>
            <person name="Wei Q."/>
            <person name="Fang M."/>
            <person name="Yu H."/>
            <person name="Zhu C."/>
            <person name="Cai Y."/>
            <person name="He Y."/>
            <person name="Gan X."/>
            <person name="Zeng H."/>
            <person name="Yu D."/>
            <person name="Zhu Y."/>
            <person name="Jiang H."/>
            <person name="Qiu Q."/>
            <person name="Yang H."/>
            <person name="Zhang Y.E."/>
            <person name="Wang W."/>
            <person name="Zhu M."/>
            <person name="He S."/>
            <person name="Zhang G."/>
        </authorList>
    </citation>
    <scope>NUCLEOTIDE SEQUENCE</scope>
    <source>
        <strain evidence="1">Allg_001</strain>
    </source>
</reference>
<proteinExistence type="predicted"/>
<sequence length="191" mass="21668">MAYPTTVHIIFRYGGNASFDGQNDGATLEKIGVWVGGSQVKAVRIWLTNGEVRQKEDDMMSNELPCYFSSKLFLYITLKMMYVFNMRAPYDVIGLDNLWMSNMVAQLLHFSVFFRRAIQCNLSFFFPRSSVVNLKVNDGGAHLIVLLIKKKKTAYCRDLMPYKMNAVNTISPANKYLVSYKQSTPGVSKCG</sequence>
<feature type="non-terminal residue" evidence="1">
    <location>
        <position position="191"/>
    </location>
</feature>
<gene>
    <name evidence="1" type="primary">Aep1_5</name>
    <name evidence="1" type="ORF">GTO95_0010162</name>
</gene>
<dbReference type="EMBL" id="JAAWVO010046393">
    <property type="protein sequence ID" value="MBN3319644.1"/>
    <property type="molecule type" value="Genomic_DNA"/>
</dbReference>
<keyword evidence="2" id="KW-1185">Reference proteome</keyword>